<dbReference type="SMART" id="SM00327">
    <property type="entry name" value="VWA"/>
    <property type="match status" value="1"/>
</dbReference>
<evidence type="ECO:0000259" key="1">
    <source>
        <dbReference type="SMART" id="SM00327"/>
    </source>
</evidence>
<accession>A0ABW3ZGY5</accession>
<dbReference type="InterPro" id="IPR002035">
    <property type="entry name" value="VWF_A"/>
</dbReference>
<dbReference type="RefSeq" id="WP_386802516.1">
    <property type="nucleotide sequence ID" value="NZ_JBHTMU010000011.1"/>
</dbReference>
<keyword evidence="3" id="KW-1185">Reference proteome</keyword>
<comment type="caution">
    <text evidence="2">The sequence shown here is derived from an EMBL/GenBank/DDBJ whole genome shotgun (WGS) entry which is preliminary data.</text>
</comment>
<name>A0ABW3ZGY5_9RHOB</name>
<proteinExistence type="predicted"/>
<evidence type="ECO:0000313" key="3">
    <source>
        <dbReference type="Proteomes" id="UP001597135"/>
    </source>
</evidence>
<sequence length="309" mass="31847">MTLPDLLLLRPAWLIGLPCTLIAAYILSRRAGASGGWQAVVDPDLMAAMRARGYVTRPRADLEPWLMGAALALLCAGLAGPALRDRDAPALRNRDALMLVLDLSPSVTKGGGLDDAQAAIARLIDVNRTRPAGLILYSGEAFLASIPTEDPATLKSTIAVLGPNTMPVAGSRPDRALATARRALDDAASLAPDVVLVSDGGGVGPETVTLAREMAAEGMRVSAIFVAQDGAPYGSPSADIAPLVALAKAGGGSAAAATDLAEIDGLLAGGRNEAALDRDIRALVYRDLGPWIAALALLPLAALFRRRPT</sequence>
<feature type="domain" description="VWFA" evidence="1">
    <location>
        <begin position="93"/>
        <end position="268"/>
    </location>
</feature>
<evidence type="ECO:0000313" key="2">
    <source>
        <dbReference type="EMBL" id="MFD1342447.1"/>
    </source>
</evidence>
<organism evidence="2 3">
    <name type="scientific">Litorisediminicola beolgyonensis</name>
    <dbReference type="NCBI Taxonomy" id="1173614"/>
    <lineage>
        <taxon>Bacteria</taxon>
        <taxon>Pseudomonadati</taxon>
        <taxon>Pseudomonadota</taxon>
        <taxon>Alphaproteobacteria</taxon>
        <taxon>Rhodobacterales</taxon>
        <taxon>Paracoccaceae</taxon>
        <taxon>Litorisediminicola</taxon>
    </lineage>
</organism>
<dbReference type="Pfam" id="PF13519">
    <property type="entry name" value="VWA_2"/>
    <property type="match status" value="1"/>
</dbReference>
<gene>
    <name evidence="2" type="ORF">ACFQ4E_08460</name>
</gene>
<dbReference type="EMBL" id="JBHTMU010000011">
    <property type="protein sequence ID" value="MFD1342447.1"/>
    <property type="molecule type" value="Genomic_DNA"/>
</dbReference>
<reference evidence="3" key="1">
    <citation type="journal article" date="2019" name="Int. J. Syst. Evol. Microbiol.">
        <title>The Global Catalogue of Microorganisms (GCM) 10K type strain sequencing project: providing services to taxonomists for standard genome sequencing and annotation.</title>
        <authorList>
            <consortium name="The Broad Institute Genomics Platform"/>
            <consortium name="The Broad Institute Genome Sequencing Center for Infectious Disease"/>
            <person name="Wu L."/>
            <person name="Ma J."/>
        </authorList>
    </citation>
    <scope>NUCLEOTIDE SEQUENCE [LARGE SCALE GENOMIC DNA]</scope>
    <source>
        <strain evidence="3">CCUG 62953</strain>
    </source>
</reference>
<dbReference type="Gene3D" id="3.40.50.410">
    <property type="entry name" value="von Willebrand factor, type A domain"/>
    <property type="match status" value="1"/>
</dbReference>
<dbReference type="Proteomes" id="UP001597135">
    <property type="component" value="Unassembled WGS sequence"/>
</dbReference>
<protein>
    <submittedName>
        <fullName evidence="2">VWA domain-containing protein</fullName>
    </submittedName>
</protein>
<dbReference type="InterPro" id="IPR036465">
    <property type="entry name" value="vWFA_dom_sf"/>
</dbReference>
<dbReference type="SUPFAM" id="SSF53300">
    <property type="entry name" value="vWA-like"/>
    <property type="match status" value="1"/>
</dbReference>